<dbReference type="InterPro" id="IPR050087">
    <property type="entry name" value="AON_synthase_class-II"/>
</dbReference>
<reference evidence="8" key="1">
    <citation type="journal article" date="2014" name="Int. J. Syst. Evol. Microbiol.">
        <title>Complete genome sequence of Corynebacterium casei LMG S-19264T (=DSM 44701T), isolated from a smear-ripened cheese.</title>
        <authorList>
            <consortium name="US DOE Joint Genome Institute (JGI-PGF)"/>
            <person name="Walter F."/>
            <person name="Albersmeier A."/>
            <person name="Kalinowski J."/>
            <person name="Ruckert C."/>
        </authorList>
    </citation>
    <scope>NUCLEOTIDE SEQUENCE</scope>
    <source>
        <strain evidence="8">JCM 4477</strain>
    </source>
</reference>
<dbReference type="InterPro" id="IPR015424">
    <property type="entry name" value="PyrdxlP-dep_Trfase"/>
</dbReference>
<evidence type="ECO:0000256" key="3">
    <source>
        <dbReference type="ARBA" id="ARBA00022679"/>
    </source>
</evidence>
<dbReference type="Gene3D" id="3.90.1150.10">
    <property type="entry name" value="Aspartate Aminotransferase, domain 1"/>
    <property type="match status" value="1"/>
</dbReference>
<feature type="domain" description="Aminotransferase class I/classII large" evidence="7">
    <location>
        <begin position="48"/>
        <end position="383"/>
    </location>
</feature>
<accession>A0A919ABG3</accession>
<keyword evidence="8" id="KW-0436">Ligase</keyword>
<name>A0A919ABG3_9ACTN</name>
<dbReference type="PROSITE" id="PS00599">
    <property type="entry name" value="AA_TRANSFER_CLASS_2"/>
    <property type="match status" value="1"/>
</dbReference>
<dbReference type="Pfam" id="PF00155">
    <property type="entry name" value="Aminotran_1_2"/>
    <property type="match status" value="1"/>
</dbReference>
<evidence type="ECO:0000313" key="9">
    <source>
        <dbReference type="Proteomes" id="UP000630718"/>
    </source>
</evidence>
<keyword evidence="4 6" id="KW-0663">Pyridoxal phosphate</keyword>
<dbReference type="InterPro" id="IPR015421">
    <property type="entry name" value="PyrdxlP-dep_Trfase_major"/>
</dbReference>
<dbReference type="AlphaFoldDB" id="A0A919ABG3"/>
<dbReference type="InterPro" id="IPR015422">
    <property type="entry name" value="PyrdxlP-dep_Trfase_small"/>
</dbReference>
<reference evidence="8" key="2">
    <citation type="submission" date="2020-09" db="EMBL/GenBank/DDBJ databases">
        <authorList>
            <person name="Sun Q."/>
            <person name="Ohkuma M."/>
        </authorList>
    </citation>
    <scope>NUCLEOTIDE SEQUENCE</scope>
    <source>
        <strain evidence="8">JCM 4477</strain>
    </source>
</reference>
<dbReference type="InterPro" id="IPR004839">
    <property type="entry name" value="Aminotransferase_I/II_large"/>
</dbReference>
<dbReference type="PANTHER" id="PTHR13693">
    <property type="entry name" value="CLASS II AMINOTRANSFERASE/8-AMINO-7-OXONONANOATE SYNTHASE"/>
    <property type="match status" value="1"/>
</dbReference>
<evidence type="ECO:0000256" key="1">
    <source>
        <dbReference type="ARBA" id="ARBA00001933"/>
    </source>
</evidence>
<evidence type="ECO:0000259" key="7">
    <source>
        <dbReference type="Pfam" id="PF00155"/>
    </source>
</evidence>
<organism evidence="8 9">
    <name type="scientific">Streptomyces fumanus</name>
    <dbReference type="NCBI Taxonomy" id="67302"/>
    <lineage>
        <taxon>Bacteria</taxon>
        <taxon>Bacillati</taxon>
        <taxon>Actinomycetota</taxon>
        <taxon>Actinomycetes</taxon>
        <taxon>Kitasatosporales</taxon>
        <taxon>Streptomycetaceae</taxon>
        <taxon>Streptomyces</taxon>
    </lineage>
</organism>
<dbReference type="GO" id="GO:0008710">
    <property type="term" value="F:8-amino-7-oxononanoate synthase activity"/>
    <property type="evidence" value="ECO:0007669"/>
    <property type="project" value="UniProtKB-EC"/>
</dbReference>
<evidence type="ECO:0000313" key="8">
    <source>
        <dbReference type="EMBL" id="GHE97058.1"/>
    </source>
</evidence>
<evidence type="ECO:0000256" key="6">
    <source>
        <dbReference type="RuleBase" id="RU003693"/>
    </source>
</evidence>
<sequence length="399" mass="42118">MTVSALIRKCASYTRGRDARQAGLYPYYPSFAAREAGVARMTGGREVVMCGSNDYLGLSTDPRVVAAAAEATARYGAGCTGSRLLNGNLDLHDRLERELADFFGKPAALVLTTGYQANLGAVAGLCGPGDLVLIDQQAHASLIDAARLSRAKIQWFAHNDPDDLTGKLRRTGHRGGVLVVVDGVYSMAGDLCPLPRLVESCREFDATLLVDDAHGAGVLDEGRGTCSHFGLTDEVPLVTLTFSKAFGSIGGAVLGEEEVVEYLRHHARALMFSASASPADTAAALRSLRILREEPWRCAAVAGNAAYLRRELTALGYRVGAGVTPIVPVDTGDEPATLGAWNLLIEQGVYVNAVLPPAASPRLRTSCTAVQTREQLDRAVAAFAAVRERVPGLTVAAAG</sequence>
<dbReference type="Proteomes" id="UP000630718">
    <property type="component" value="Unassembled WGS sequence"/>
</dbReference>
<evidence type="ECO:0000256" key="5">
    <source>
        <dbReference type="ARBA" id="ARBA00047715"/>
    </source>
</evidence>
<dbReference type="GO" id="GO:0030170">
    <property type="term" value="F:pyridoxal phosphate binding"/>
    <property type="evidence" value="ECO:0007669"/>
    <property type="project" value="InterPro"/>
</dbReference>
<dbReference type="RefSeq" id="WP_373311144.1">
    <property type="nucleotide sequence ID" value="NZ_BNBI01000004.1"/>
</dbReference>
<proteinExistence type="inferred from homology"/>
<comment type="caution">
    <text evidence="8">The sequence shown here is derived from an EMBL/GenBank/DDBJ whole genome shotgun (WGS) entry which is preliminary data.</text>
</comment>
<dbReference type="SUPFAM" id="SSF53383">
    <property type="entry name" value="PLP-dependent transferases"/>
    <property type="match status" value="1"/>
</dbReference>
<comment type="cofactor">
    <cofactor evidence="1 6">
        <name>pyridoxal 5'-phosphate</name>
        <dbReference type="ChEBI" id="CHEBI:597326"/>
    </cofactor>
</comment>
<gene>
    <name evidence="8" type="ORF">GCM10018772_21540</name>
</gene>
<dbReference type="EMBL" id="BNBI01000004">
    <property type="protein sequence ID" value="GHE97058.1"/>
    <property type="molecule type" value="Genomic_DNA"/>
</dbReference>
<evidence type="ECO:0000256" key="4">
    <source>
        <dbReference type="ARBA" id="ARBA00022898"/>
    </source>
</evidence>
<dbReference type="InterPro" id="IPR001917">
    <property type="entry name" value="Aminotrans_II_pyridoxalP_BS"/>
</dbReference>
<keyword evidence="9" id="KW-1185">Reference proteome</keyword>
<dbReference type="EC" id="2.3.1.47" evidence="2"/>
<evidence type="ECO:0000256" key="2">
    <source>
        <dbReference type="ARBA" id="ARBA00013187"/>
    </source>
</evidence>
<comment type="similarity">
    <text evidence="6">Belongs to the class-II pyridoxal-phosphate-dependent aminotransferase family.</text>
</comment>
<dbReference type="GO" id="GO:0016874">
    <property type="term" value="F:ligase activity"/>
    <property type="evidence" value="ECO:0007669"/>
    <property type="project" value="UniProtKB-KW"/>
</dbReference>
<dbReference type="PANTHER" id="PTHR13693:SF3">
    <property type="entry name" value="LD36009P"/>
    <property type="match status" value="1"/>
</dbReference>
<comment type="catalytic activity">
    <reaction evidence="5">
        <text>6-carboxyhexanoyl-[ACP] + L-alanine + H(+) = (8S)-8-amino-7-oxononanoate + holo-[ACP] + CO2</text>
        <dbReference type="Rhea" id="RHEA:42288"/>
        <dbReference type="Rhea" id="RHEA-COMP:9685"/>
        <dbReference type="Rhea" id="RHEA-COMP:9955"/>
        <dbReference type="ChEBI" id="CHEBI:15378"/>
        <dbReference type="ChEBI" id="CHEBI:16526"/>
        <dbReference type="ChEBI" id="CHEBI:57972"/>
        <dbReference type="ChEBI" id="CHEBI:64479"/>
        <dbReference type="ChEBI" id="CHEBI:78846"/>
        <dbReference type="ChEBI" id="CHEBI:149468"/>
        <dbReference type="EC" id="2.3.1.47"/>
    </reaction>
</comment>
<keyword evidence="3" id="KW-0808">Transferase</keyword>
<dbReference type="Gene3D" id="3.40.640.10">
    <property type="entry name" value="Type I PLP-dependent aspartate aminotransferase-like (Major domain)"/>
    <property type="match status" value="1"/>
</dbReference>
<protein>
    <recommendedName>
        <fullName evidence="2">8-amino-7-oxononanoate synthase</fullName>
        <ecNumber evidence="2">2.3.1.47</ecNumber>
    </recommendedName>
</protein>